<dbReference type="AlphaFoldDB" id="A0A2H3JNF7"/>
<dbReference type="OMA" id="ILNCHYG"/>
<keyword evidence="2" id="KW-1185">Reference proteome</keyword>
<dbReference type="PANTHER" id="PTHR28180:SF2">
    <property type="entry name" value="PEROXISOMAL PROTEIN 2"/>
    <property type="match status" value="1"/>
</dbReference>
<name>A0A2H3JNF7_WOLCO</name>
<proteinExistence type="predicted"/>
<gene>
    <name evidence="1" type="ORF">WOLCODRAFT_24737</name>
</gene>
<reference evidence="1 2" key="1">
    <citation type="journal article" date="2012" name="Science">
        <title>The Paleozoic origin of enzymatic lignin decomposition reconstructed from 31 fungal genomes.</title>
        <authorList>
            <person name="Floudas D."/>
            <person name="Binder M."/>
            <person name="Riley R."/>
            <person name="Barry K."/>
            <person name="Blanchette R.A."/>
            <person name="Henrissat B."/>
            <person name="Martinez A.T."/>
            <person name="Otillar R."/>
            <person name="Spatafora J.W."/>
            <person name="Yadav J.S."/>
            <person name="Aerts A."/>
            <person name="Benoit I."/>
            <person name="Boyd A."/>
            <person name="Carlson A."/>
            <person name="Copeland A."/>
            <person name="Coutinho P.M."/>
            <person name="de Vries R.P."/>
            <person name="Ferreira P."/>
            <person name="Findley K."/>
            <person name="Foster B."/>
            <person name="Gaskell J."/>
            <person name="Glotzer D."/>
            <person name="Gorecki P."/>
            <person name="Heitman J."/>
            <person name="Hesse C."/>
            <person name="Hori C."/>
            <person name="Igarashi K."/>
            <person name="Jurgens J.A."/>
            <person name="Kallen N."/>
            <person name="Kersten P."/>
            <person name="Kohler A."/>
            <person name="Kuees U."/>
            <person name="Kumar T.K.A."/>
            <person name="Kuo A."/>
            <person name="LaButti K."/>
            <person name="Larrondo L.F."/>
            <person name="Lindquist E."/>
            <person name="Ling A."/>
            <person name="Lombard V."/>
            <person name="Lucas S."/>
            <person name="Lundell T."/>
            <person name="Martin R."/>
            <person name="McLaughlin D.J."/>
            <person name="Morgenstern I."/>
            <person name="Morin E."/>
            <person name="Murat C."/>
            <person name="Nagy L.G."/>
            <person name="Nolan M."/>
            <person name="Ohm R.A."/>
            <person name="Patyshakuliyeva A."/>
            <person name="Rokas A."/>
            <person name="Ruiz-Duenas F.J."/>
            <person name="Sabat G."/>
            <person name="Salamov A."/>
            <person name="Samejima M."/>
            <person name="Schmutz J."/>
            <person name="Slot J.C."/>
            <person name="St John F."/>
            <person name="Stenlid J."/>
            <person name="Sun H."/>
            <person name="Sun S."/>
            <person name="Syed K."/>
            <person name="Tsang A."/>
            <person name="Wiebenga A."/>
            <person name="Young D."/>
            <person name="Pisabarro A."/>
            <person name="Eastwood D.C."/>
            <person name="Martin F."/>
            <person name="Cullen D."/>
            <person name="Grigoriev I.V."/>
            <person name="Hibbett D.S."/>
        </authorList>
    </citation>
    <scope>NUCLEOTIDE SEQUENCE [LARGE SCALE GENOMIC DNA]</scope>
    <source>
        <strain evidence="1 2">MD-104</strain>
    </source>
</reference>
<dbReference type="PANTHER" id="PTHR28180">
    <property type="entry name" value="CONSERVED MITOCHONDRIAL PROTEIN-RELATED"/>
    <property type="match status" value="1"/>
</dbReference>
<protein>
    <submittedName>
        <fullName evidence="1">Uncharacterized protein</fullName>
    </submittedName>
</protein>
<dbReference type="Gene3D" id="1.20.1290.10">
    <property type="entry name" value="AhpD-like"/>
    <property type="match status" value="1"/>
</dbReference>
<evidence type="ECO:0000313" key="2">
    <source>
        <dbReference type="Proteomes" id="UP000218811"/>
    </source>
</evidence>
<dbReference type="OrthoDB" id="5392202at2759"/>
<dbReference type="STRING" id="742152.A0A2H3JNF7"/>
<evidence type="ECO:0000313" key="1">
    <source>
        <dbReference type="EMBL" id="PCH41433.1"/>
    </source>
</evidence>
<dbReference type="Proteomes" id="UP000218811">
    <property type="component" value="Unassembled WGS sequence"/>
</dbReference>
<dbReference type="InterPro" id="IPR029032">
    <property type="entry name" value="AhpD-like"/>
</dbReference>
<sequence>MVAHLPPSIKHLLTLRNPHSFPGPPLPALTDILARTHRDARQRNAENGWLTLATCTLLTANVPSSVAHLYRFATRDDLARPDSRRSFPEALAKAAAMREAALKSCIFVGVPRTILSFAGMFEAFEDDVKRGLRKQPNRVATPDNIEAIKARGQALWDSIYQPHAVKLYNKLGGYHPDFIVFIIQAYGAVLSPMPGGDAEQGNLSRALGSIVGTACLRAEEHVAPQLTSHVFGLLKARYVEGLSEEDYWLATDEGTEWVVRTVDAIMDVVRPEQSAG</sequence>
<accession>A0A2H3JNF7</accession>
<dbReference type="EMBL" id="KB468113">
    <property type="protein sequence ID" value="PCH41433.1"/>
    <property type="molecule type" value="Genomic_DNA"/>
</dbReference>
<dbReference type="InterPro" id="IPR052999">
    <property type="entry name" value="PTS1_Protein"/>
</dbReference>
<organism evidence="1 2">
    <name type="scientific">Wolfiporia cocos (strain MD-104)</name>
    <name type="common">Brown rot fungus</name>
    <dbReference type="NCBI Taxonomy" id="742152"/>
    <lineage>
        <taxon>Eukaryota</taxon>
        <taxon>Fungi</taxon>
        <taxon>Dikarya</taxon>
        <taxon>Basidiomycota</taxon>
        <taxon>Agaricomycotina</taxon>
        <taxon>Agaricomycetes</taxon>
        <taxon>Polyporales</taxon>
        <taxon>Phaeolaceae</taxon>
        <taxon>Wolfiporia</taxon>
    </lineage>
</organism>